<dbReference type="EMBL" id="JXCE01000978">
    <property type="protein sequence ID" value="KPA35638.1"/>
    <property type="molecule type" value="Genomic_DNA"/>
</dbReference>
<dbReference type="Proteomes" id="UP000037904">
    <property type="component" value="Unassembled WGS sequence"/>
</dbReference>
<gene>
    <name evidence="1" type="ORF">FLAG1_11647</name>
</gene>
<dbReference type="AlphaFoldDB" id="A0A0M9ELQ5"/>
<name>A0A0M9ELQ5_FUSLA</name>
<keyword evidence="2" id="KW-1185">Reference proteome</keyword>
<organism evidence="1 2">
    <name type="scientific">Fusarium langsethiae</name>
    <dbReference type="NCBI Taxonomy" id="179993"/>
    <lineage>
        <taxon>Eukaryota</taxon>
        <taxon>Fungi</taxon>
        <taxon>Dikarya</taxon>
        <taxon>Ascomycota</taxon>
        <taxon>Pezizomycotina</taxon>
        <taxon>Sordariomycetes</taxon>
        <taxon>Hypocreomycetidae</taxon>
        <taxon>Hypocreales</taxon>
        <taxon>Nectriaceae</taxon>
        <taxon>Fusarium</taxon>
    </lineage>
</organism>
<evidence type="ECO:0000313" key="1">
    <source>
        <dbReference type="EMBL" id="KPA35638.1"/>
    </source>
</evidence>
<dbReference type="PANTHER" id="PTHR38166:SF1">
    <property type="entry name" value="C2H2-TYPE DOMAIN-CONTAINING PROTEIN"/>
    <property type="match status" value="1"/>
</dbReference>
<dbReference type="PANTHER" id="PTHR38166">
    <property type="entry name" value="C2H2-TYPE DOMAIN-CONTAINING PROTEIN-RELATED"/>
    <property type="match status" value="1"/>
</dbReference>
<reference evidence="1 2" key="1">
    <citation type="submission" date="2015-04" db="EMBL/GenBank/DDBJ databases">
        <title>The draft genome sequence of Fusarium langsethiae, a T-2/HT-2 mycotoxin producer.</title>
        <authorList>
            <person name="Lysoe E."/>
            <person name="Divon H.H."/>
            <person name="Terzi V."/>
            <person name="Orru L."/>
            <person name="Lamontanara A."/>
            <person name="Kolseth A.-K."/>
            <person name="Frandsen R.J."/>
            <person name="Nielsen K."/>
            <person name="Thrane U."/>
        </authorList>
    </citation>
    <scope>NUCLEOTIDE SEQUENCE [LARGE SCALE GENOMIC DNA]</scope>
    <source>
        <strain evidence="1 2">Fl201059</strain>
    </source>
</reference>
<protein>
    <submittedName>
        <fullName evidence="1">Ankyrin 3</fullName>
    </submittedName>
</protein>
<sequence length="324" mass="36942">MSSSSAQCVHHDPGCSTDSLPATGFQLPNGPLYNSNGHIGEIDENYDIDEDNNSDQHPTAVDPDQRFACPFHKLDPHKYRRCEHYNLTSWPHTHQHLRRVNVLGSGTKYSSYCPTCRIKFKTREAKHFHVRAKKCQAASMEETGMLLPEEFMKLAKRGRGLSNEQKWHAAWDELFPFLVQPPSAYFESHVDLLYRLAFGKIRYLFDLHDSAKITRIADRIFTLPAIPRRALLSYIQVPDIDPPLNQAPGSTYITNPESNESHICPLSFVSNGFHTPSLDRDTVMFQSFDPSLQPMMPNLLPEALNISDLNGMPIDHDFYDTLTR</sequence>
<evidence type="ECO:0000313" key="2">
    <source>
        <dbReference type="Proteomes" id="UP000037904"/>
    </source>
</evidence>
<accession>A0A0M9ELQ5</accession>
<comment type="caution">
    <text evidence="1">The sequence shown here is derived from an EMBL/GenBank/DDBJ whole genome shotgun (WGS) entry which is preliminary data.</text>
</comment>
<proteinExistence type="predicted"/>